<dbReference type="SMART" id="SM00353">
    <property type="entry name" value="HLH"/>
    <property type="match status" value="1"/>
</dbReference>
<feature type="domain" description="BHLH" evidence="6">
    <location>
        <begin position="119"/>
        <end position="171"/>
    </location>
</feature>
<evidence type="ECO:0000256" key="3">
    <source>
        <dbReference type="ARBA" id="ARBA00023125"/>
    </source>
</evidence>
<dbReference type="InterPro" id="IPR036638">
    <property type="entry name" value="HLH_DNA-bd_sf"/>
</dbReference>
<dbReference type="GO" id="GO:0000981">
    <property type="term" value="F:DNA-binding transcription factor activity, RNA polymerase II-specific"/>
    <property type="evidence" value="ECO:0007669"/>
    <property type="project" value="TreeGrafter"/>
</dbReference>
<reference evidence="7 8" key="1">
    <citation type="journal article" date="2018" name="Gigascience">
        <title>Genomes of trombidid mites reveal novel predicted allergens and laterally-transferred genes associated with secondary metabolism.</title>
        <authorList>
            <person name="Dong X."/>
            <person name="Chaisiri K."/>
            <person name="Xia D."/>
            <person name="Armstrong S.D."/>
            <person name="Fang Y."/>
            <person name="Donnelly M.J."/>
            <person name="Kadowaki T."/>
            <person name="McGarry J.W."/>
            <person name="Darby A.C."/>
            <person name="Makepeace B.L."/>
        </authorList>
    </citation>
    <scope>NUCLEOTIDE SEQUENCE [LARGE SCALE GENOMIC DNA]</scope>
    <source>
        <strain evidence="7">UoL-UT</strain>
    </source>
</reference>
<dbReference type="FunFam" id="4.10.280.10:FF:000010">
    <property type="entry name" value="Scleraxis bHLH transcription factor"/>
    <property type="match status" value="1"/>
</dbReference>
<dbReference type="CDD" id="cd11466">
    <property type="entry name" value="bHLH_TS_HAND"/>
    <property type="match status" value="1"/>
</dbReference>
<evidence type="ECO:0000256" key="1">
    <source>
        <dbReference type="ARBA" id="ARBA00004123"/>
    </source>
</evidence>
<dbReference type="Gene3D" id="4.10.280.10">
    <property type="entry name" value="Helix-loop-helix DNA-binding domain"/>
    <property type="match status" value="1"/>
</dbReference>
<evidence type="ECO:0000313" key="8">
    <source>
        <dbReference type="Proteomes" id="UP000288716"/>
    </source>
</evidence>
<comment type="caution">
    <text evidence="7">The sequence shown here is derived from an EMBL/GenBank/DDBJ whole genome shotgun (WGS) entry which is preliminary data.</text>
</comment>
<dbReference type="SUPFAM" id="SSF47459">
    <property type="entry name" value="HLH, helix-loop-helix DNA-binding domain"/>
    <property type="match status" value="1"/>
</dbReference>
<sequence>MDLRSHPHHYSPMGYEPGSSLYFSGDSSPETFSAVYPSYAYSGYTPHQNVWSSDATFLYGSSGELNGAYRNSSSPSSNANSPVYSETKVCDYFGSNSSYIPGEPVVEYTTHIIGGRVVKKRVTANKKERRRTMSINSAFSNLRNRIPNVPEDTKLSKIKTLRLATSYIAYLMNILDESKSGGSRKSQLLACEDFKVDLQRFKAGTKSGECLVS</sequence>
<dbReference type="AlphaFoldDB" id="A0A443SAC5"/>
<gene>
    <name evidence="7" type="ORF">B4U80_07955</name>
</gene>
<dbReference type="STRING" id="299467.A0A443SAC5"/>
<evidence type="ECO:0000259" key="6">
    <source>
        <dbReference type="PROSITE" id="PS50888"/>
    </source>
</evidence>
<keyword evidence="2" id="KW-0805">Transcription regulation</keyword>
<evidence type="ECO:0000256" key="4">
    <source>
        <dbReference type="ARBA" id="ARBA00023163"/>
    </source>
</evidence>
<protein>
    <recommendedName>
        <fullName evidence="6">BHLH domain-containing protein</fullName>
    </recommendedName>
</protein>
<proteinExistence type="predicted"/>
<accession>A0A443SAC5</accession>
<comment type="subcellular location">
    <subcellularLocation>
        <location evidence="1">Nucleus</location>
    </subcellularLocation>
</comment>
<dbReference type="GO" id="GO:0032502">
    <property type="term" value="P:developmental process"/>
    <property type="evidence" value="ECO:0007669"/>
    <property type="project" value="TreeGrafter"/>
</dbReference>
<dbReference type="EMBL" id="NCKV01004847">
    <property type="protein sequence ID" value="RWS24467.1"/>
    <property type="molecule type" value="Genomic_DNA"/>
</dbReference>
<dbReference type="OrthoDB" id="10055449at2759"/>
<dbReference type="GO" id="GO:0046983">
    <property type="term" value="F:protein dimerization activity"/>
    <property type="evidence" value="ECO:0007669"/>
    <property type="project" value="InterPro"/>
</dbReference>
<name>A0A443SAC5_9ACAR</name>
<keyword evidence="8" id="KW-1185">Reference proteome</keyword>
<evidence type="ECO:0000313" key="7">
    <source>
        <dbReference type="EMBL" id="RWS24467.1"/>
    </source>
</evidence>
<dbReference type="VEuPathDB" id="VectorBase:LDEU007573"/>
<dbReference type="Pfam" id="PF00010">
    <property type="entry name" value="HLH"/>
    <property type="match status" value="1"/>
</dbReference>
<dbReference type="InterPro" id="IPR011598">
    <property type="entry name" value="bHLH_dom"/>
</dbReference>
<organism evidence="7 8">
    <name type="scientific">Leptotrombidium deliense</name>
    <dbReference type="NCBI Taxonomy" id="299467"/>
    <lineage>
        <taxon>Eukaryota</taxon>
        <taxon>Metazoa</taxon>
        <taxon>Ecdysozoa</taxon>
        <taxon>Arthropoda</taxon>
        <taxon>Chelicerata</taxon>
        <taxon>Arachnida</taxon>
        <taxon>Acari</taxon>
        <taxon>Acariformes</taxon>
        <taxon>Trombidiformes</taxon>
        <taxon>Prostigmata</taxon>
        <taxon>Anystina</taxon>
        <taxon>Parasitengona</taxon>
        <taxon>Trombiculoidea</taxon>
        <taxon>Trombiculidae</taxon>
        <taxon>Leptotrombidium</taxon>
    </lineage>
</organism>
<dbReference type="GO" id="GO:0000977">
    <property type="term" value="F:RNA polymerase II transcription regulatory region sequence-specific DNA binding"/>
    <property type="evidence" value="ECO:0007669"/>
    <property type="project" value="TreeGrafter"/>
</dbReference>
<dbReference type="PROSITE" id="PS50888">
    <property type="entry name" value="BHLH"/>
    <property type="match status" value="1"/>
</dbReference>
<evidence type="ECO:0000256" key="2">
    <source>
        <dbReference type="ARBA" id="ARBA00023015"/>
    </source>
</evidence>
<dbReference type="Proteomes" id="UP000288716">
    <property type="component" value="Unassembled WGS sequence"/>
</dbReference>
<evidence type="ECO:0000256" key="5">
    <source>
        <dbReference type="ARBA" id="ARBA00023242"/>
    </source>
</evidence>
<keyword evidence="4" id="KW-0804">Transcription</keyword>
<dbReference type="GO" id="GO:0005634">
    <property type="term" value="C:nucleus"/>
    <property type="evidence" value="ECO:0007669"/>
    <property type="project" value="UniProtKB-SubCell"/>
</dbReference>
<keyword evidence="3" id="KW-0238">DNA-binding</keyword>
<dbReference type="InterPro" id="IPR050283">
    <property type="entry name" value="E-box_TF_Regulators"/>
</dbReference>
<dbReference type="PANTHER" id="PTHR23349">
    <property type="entry name" value="BASIC HELIX-LOOP-HELIX TRANSCRIPTION FACTOR, TWIST"/>
    <property type="match status" value="1"/>
</dbReference>
<dbReference type="PANTHER" id="PTHR23349:SF68">
    <property type="entry name" value="FI14601P"/>
    <property type="match status" value="1"/>
</dbReference>
<keyword evidence="5" id="KW-0539">Nucleus</keyword>